<dbReference type="GO" id="GO:0005524">
    <property type="term" value="F:ATP binding"/>
    <property type="evidence" value="ECO:0007669"/>
    <property type="project" value="UniProtKB-KW"/>
</dbReference>
<dbReference type="EC" id="6.3.4.3" evidence="2"/>
<comment type="pathway">
    <text evidence="1">One-carbon metabolism; tetrahydrofolate interconversion.</text>
</comment>
<keyword evidence="4" id="KW-0436">Ligase</keyword>
<keyword evidence="6" id="KW-0067">ATP-binding</keyword>
<dbReference type="InParanoid" id="A0A2R5H038"/>
<accession>A0A2R5H038</accession>
<comment type="caution">
    <text evidence="7">The sequence shown here is derived from an EMBL/GenBank/DDBJ whole genome shotgun (WGS) entry which is preliminary data.</text>
</comment>
<gene>
    <name evidence="7" type="ORF">FCC1311_103242</name>
</gene>
<evidence type="ECO:0000256" key="2">
    <source>
        <dbReference type="ARBA" id="ARBA00012295"/>
    </source>
</evidence>
<dbReference type="OrthoDB" id="5126881at2759"/>
<keyword evidence="3" id="KW-0554">One-carbon metabolism</keyword>
<dbReference type="HAMAP" id="MF_01543">
    <property type="entry name" value="FTHFS"/>
    <property type="match status" value="1"/>
</dbReference>
<dbReference type="Proteomes" id="UP000241890">
    <property type="component" value="Unassembled WGS sequence"/>
</dbReference>
<dbReference type="GO" id="GO:0035999">
    <property type="term" value="P:tetrahydrofolate interconversion"/>
    <property type="evidence" value="ECO:0007669"/>
    <property type="project" value="UniProtKB-UniPathway"/>
</dbReference>
<dbReference type="FunFam" id="3.10.410.10:FF:000001">
    <property type="entry name" value="Putative formate--tetrahydrofolate ligase"/>
    <property type="match status" value="1"/>
</dbReference>
<evidence type="ECO:0000256" key="4">
    <source>
        <dbReference type="ARBA" id="ARBA00022598"/>
    </source>
</evidence>
<dbReference type="Pfam" id="PF01268">
    <property type="entry name" value="FTHFS"/>
    <property type="match status" value="1"/>
</dbReference>
<dbReference type="UniPathway" id="UPA00193"/>
<dbReference type="PROSITE" id="PS00721">
    <property type="entry name" value="FTHFS_1"/>
    <property type="match status" value="1"/>
</dbReference>
<dbReference type="InterPro" id="IPR020628">
    <property type="entry name" value="Formate_THF_ligase_CS"/>
</dbReference>
<keyword evidence="8" id="KW-1185">Reference proteome</keyword>
<evidence type="ECO:0000256" key="5">
    <source>
        <dbReference type="ARBA" id="ARBA00022741"/>
    </source>
</evidence>
<dbReference type="SUPFAM" id="SSF52540">
    <property type="entry name" value="P-loop containing nucleoside triphosphate hydrolases"/>
    <property type="match status" value="1"/>
</dbReference>
<evidence type="ECO:0000256" key="6">
    <source>
        <dbReference type="ARBA" id="ARBA00022840"/>
    </source>
</evidence>
<sequence>MTAMSSLRLGAAAAMAGSRRGNLTVRMSFRAMSTSQKAPDNPDERIALAAELKPIHDVLADRVKITDPDSYALYGRYKAKLDVNFAKQPAKGKLVLVTALTPTKAGEGKTCTSVGLADGLNKLPDTTAIAALREPSLGPVFGVKGGAAGGGYAQVVPMADINLHFTGDLHAISTAHNLLSAMIDNHIQWNAKPQLDVRRVEWGRVLDMNDRALRNVTLGLGGTGDGVPRQSFFDITVASEVMAIFCLATDLEDLKTRLGNIVVGYTRGGKEAVTCRDIGAEGAMTALLKDAFNPNVVQTLEHNLAVIHGGPFANIAHGCSSVVGTRAALALSDYVVTEGGFGADLGAEKFFDIKCRKAGLAPSAAVIVATVRALKLHGGVDAKELTTENTQAVRDGMPNLLRHIENVAKFGVESVVSINRFPTDTEAEIQVVKDLCKELGVDAVVAEQWQHGGEGALELAKAVQGLCDKADTSKFKPLYPDEMPLVDKISTIATELYRAKGVDISKEALTKLKRFQKDGYGHLPVCIAKTQYSFSDDASLVNAPEGHTLHVQDVRLAAGAEFVVVLTGSVMTMPGLPKRPSALDITVNENGQISGLF</sequence>
<name>A0A2R5H038_9STRA</name>
<dbReference type="Gene3D" id="3.40.50.300">
    <property type="entry name" value="P-loop containing nucleotide triphosphate hydrolases"/>
    <property type="match status" value="1"/>
</dbReference>
<dbReference type="InterPro" id="IPR000559">
    <property type="entry name" value="Formate_THF_ligase"/>
</dbReference>
<evidence type="ECO:0000313" key="8">
    <source>
        <dbReference type="Proteomes" id="UP000241890"/>
    </source>
</evidence>
<dbReference type="Gene3D" id="3.30.1510.10">
    <property type="entry name" value="Domain 2, N(10)-formyltetrahydrofolate synthetase"/>
    <property type="match status" value="1"/>
</dbReference>
<dbReference type="InterPro" id="IPR027417">
    <property type="entry name" value="P-loop_NTPase"/>
</dbReference>
<dbReference type="AlphaFoldDB" id="A0A2R5H038"/>
<evidence type="ECO:0000313" key="7">
    <source>
        <dbReference type="EMBL" id="GBG34101.1"/>
    </source>
</evidence>
<reference evidence="7 8" key="1">
    <citation type="submission" date="2017-12" db="EMBL/GenBank/DDBJ databases">
        <title>Sequencing, de novo assembly and annotation of complete genome of a new Thraustochytrid species, strain FCC1311.</title>
        <authorList>
            <person name="Sedici K."/>
            <person name="Godart F."/>
            <person name="Aiese Cigliano R."/>
            <person name="Sanseverino W."/>
            <person name="Barakat M."/>
            <person name="Ortet P."/>
            <person name="Marechal E."/>
            <person name="Cagnac O."/>
            <person name="Amato A."/>
        </authorList>
    </citation>
    <scope>NUCLEOTIDE SEQUENCE [LARGE SCALE GENOMIC DNA]</scope>
</reference>
<dbReference type="GO" id="GO:0004329">
    <property type="term" value="F:formate-tetrahydrofolate ligase activity"/>
    <property type="evidence" value="ECO:0007669"/>
    <property type="project" value="UniProtKB-EC"/>
</dbReference>
<dbReference type="EMBL" id="BEYU01000180">
    <property type="protein sequence ID" value="GBG34101.1"/>
    <property type="molecule type" value="Genomic_DNA"/>
</dbReference>
<protein>
    <recommendedName>
        <fullName evidence="2">formate--tetrahydrofolate ligase</fullName>
        <ecNumber evidence="2">6.3.4.3</ecNumber>
    </recommendedName>
</protein>
<organism evidence="7 8">
    <name type="scientific">Hondaea fermentalgiana</name>
    <dbReference type="NCBI Taxonomy" id="2315210"/>
    <lineage>
        <taxon>Eukaryota</taxon>
        <taxon>Sar</taxon>
        <taxon>Stramenopiles</taxon>
        <taxon>Bigyra</taxon>
        <taxon>Labyrinthulomycetes</taxon>
        <taxon>Thraustochytrida</taxon>
        <taxon>Thraustochytriidae</taxon>
        <taxon>Hondaea</taxon>
    </lineage>
</organism>
<dbReference type="CDD" id="cd00477">
    <property type="entry name" value="FTHFS"/>
    <property type="match status" value="1"/>
</dbReference>
<evidence type="ECO:0000256" key="3">
    <source>
        <dbReference type="ARBA" id="ARBA00022563"/>
    </source>
</evidence>
<evidence type="ECO:0000256" key="1">
    <source>
        <dbReference type="ARBA" id="ARBA00004777"/>
    </source>
</evidence>
<dbReference type="FunFam" id="3.30.1510.10:FF:000001">
    <property type="entry name" value="Formate--tetrahydrofolate ligase"/>
    <property type="match status" value="1"/>
</dbReference>
<keyword evidence="5" id="KW-0547">Nucleotide-binding</keyword>
<proteinExistence type="inferred from homology"/>
<dbReference type="NCBIfam" id="NF010030">
    <property type="entry name" value="PRK13505.1"/>
    <property type="match status" value="1"/>
</dbReference>
<dbReference type="PROSITE" id="PS00722">
    <property type="entry name" value="FTHFS_2"/>
    <property type="match status" value="1"/>
</dbReference>
<dbReference type="Gene3D" id="3.10.410.10">
    <property type="entry name" value="Formyltetrahydrofolate synthetase, domain 3"/>
    <property type="match status" value="1"/>
</dbReference>